<comment type="caution">
    <text evidence="1">The sequence shown here is derived from an EMBL/GenBank/DDBJ whole genome shotgun (WGS) entry which is preliminary data.</text>
</comment>
<name>A0ABS4G786_9CLOT</name>
<keyword evidence="2" id="KW-1185">Reference proteome</keyword>
<gene>
    <name evidence="1" type="ORF">J2Z34_002907</name>
</gene>
<organism evidence="1 2">
    <name type="scientific">Youngiibacter multivorans</name>
    <dbReference type="NCBI Taxonomy" id="937251"/>
    <lineage>
        <taxon>Bacteria</taxon>
        <taxon>Bacillati</taxon>
        <taxon>Bacillota</taxon>
        <taxon>Clostridia</taxon>
        <taxon>Eubacteriales</taxon>
        <taxon>Clostridiaceae</taxon>
        <taxon>Youngiibacter</taxon>
    </lineage>
</organism>
<evidence type="ECO:0000313" key="1">
    <source>
        <dbReference type="EMBL" id="MBP1920396.1"/>
    </source>
</evidence>
<sequence length="54" mass="5936">MASTMIIVHTTIIEQSIDIEITTNPTSYGPGPIAEPTYVEINKTARKTMTPKTE</sequence>
<proteinExistence type="predicted"/>
<reference evidence="1 2" key="1">
    <citation type="submission" date="2021-03" db="EMBL/GenBank/DDBJ databases">
        <title>Genomic Encyclopedia of Type Strains, Phase IV (KMG-IV): sequencing the most valuable type-strain genomes for metagenomic binning, comparative biology and taxonomic classification.</title>
        <authorList>
            <person name="Goeker M."/>
        </authorList>
    </citation>
    <scope>NUCLEOTIDE SEQUENCE [LARGE SCALE GENOMIC DNA]</scope>
    <source>
        <strain evidence="1 2">DSM 6139</strain>
    </source>
</reference>
<protein>
    <submittedName>
        <fullName evidence="1">Uncharacterized protein</fullName>
    </submittedName>
</protein>
<evidence type="ECO:0000313" key="2">
    <source>
        <dbReference type="Proteomes" id="UP001519271"/>
    </source>
</evidence>
<dbReference type="EMBL" id="JAGGKC010000029">
    <property type="protein sequence ID" value="MBP1920396.1"/>
    <property type="molecule type" value="Genomic_DNA"/>
</dbReference>
<accession>A0ABS4G786</accession>
<dbReference type="Proteomes" id="UP001519271">
    <property type="component" value="Unassembled WGS sequence"/>
</dbReference>